<evidence type="ECO:0000313" key="2">
    <source>
        <dbReference type="Proteomes" id="UP000484988"/>
    </source>
</evidence>
<proteinExistence type="predicted"/>
<gene>
    <name evidence="1" type="ORF">SCWH03_20400</name>
</gene>
<name>A0A6A0ASY0_9ACTN</name>
<dbReference type="AlphaFoldDB" id="A0A6A0ASY0"/>
<accession>A0A6A0ASY0</accession>
<sequence>MSKSLAEIEIGRLDWTAFRTLGDRTEKVPGALLRLFAAGTEDEAMAAYWELENVVVVQGQLYSAALPTVHVLLAALLDELSADARDLVLALLFQIVSGEADEEERGMGNSALGDLCRDAAREGLWLVYRELGTRRRETAESILERIEGDDARLTAFLATLRGK</sequence>
<reference evidence="1 2" key="1">
    <citation type="submission" date="2020-02" db="EMBL/GenBank/DDBJ databases">
        <title>Whole Genome Shotgun Sequence of Streptomyces sp. strain CWH03.</title>
        <authorList>
            <person name="Dohra H."/>
            <person name="Kodani S."/>
            <person name="Yamamura H."/>
        </authorList>
    </citation>
    <scope>NUCLEOTIDE SEQUENCE [LARGE SCALE GENOMIC DNA]</scope>
    <source>
        <strain evidence="1 2">CWH03</strain>
    </source>
</reference>
<organism evidence="1 2">
    <name type="scientific">Streptomyces pacificus</name>
    <dbReference type="NCBI Taxonomy" id="2705029"/>
    <lineage>
        <taxon>Bacteria</taxon>
        <taxon>Bacillati</taxon>
        <taxon>Actinomycetota</taxon>
        <taxon>Actinomycetes</taxon>
        <taxon>Kitasatosporales</taxon>
        <taxon>Streptomycetaceae</taxon>
        <taxon>Streptomyces</taxon>
    </lineage>
</organism>
<protein>
    <submittedName>
        <fullName evidence="1">Uncharacterized protein</fullName>
    </submittedName>
</protein>
<dbReference type="Proteomes" id="UP000484988">
    <property type="component" value="Unassembled WGS sequence"/>
</dbReference>
<dbReference type="EMBL" id="BLLG01000004">
    <property type="protein sequence ID" value="GFH35818.1"/>
    <property type="molecule type" value="Genomic_DNA"/>
</dbReference>
<evidence type="ECO:0000313" key="1">
    <source>
        <dbReference type="EMBL" id="GFH35818.1"/>
    </source>
</evidence>
<dbReference type="RefSeq" id="WP_173263752.1">
    <property type="nucleotide sequence ID" value="NZ_BLLG01000004.1"/>
</dbReference>
<comment type="caution">
    <text evidence="1">The sequence shown here is derived from an EMBL/GenBank/DDBJ whole genome shotgun (WGS) entry which is preliminary data.</text>
</comment>
<keyword evidence="2" id="KW-1185">Reference proteome</keyword>